<dbReference type="Pfam" id="PF16220">
    <property type="entry name" value="DUF4880"/>
    <property type="match status" value="1"/>
</dbReference>
<dbReference type="EMBL" id="CP033230">
    <property type="protein sequence ID" value="AYO78205.1"/>
    <property type="molecule type" value="Genomic_DNA"/>
</dbReference>
<organism evidence="3 4">
    <name type="scientific">Sphingobium yanoikuyae</name>
    <name type="common">Sphingomonas yanoikuyae</name>
    <dbReference type="NCBI Taxonomy" id="13690"/>
    <lineage>
        <taxon>Bacteria</taxon>
        <taxon>Pseudomonadati</taxon>
        <taxon>Pseudomonadota</taxon>
        <taxon>Alphaproteobacteria</taxon>
        <taxon>Sphingomonadales</taxon>
        <taxon>Sphingomonadaceae</taxon>
        <taxon>Sphingobium</taxon>
    </lineage>
</organism>
<proteinExistence type="predicted"/>
<evidence type="ECO:0000259" key="2">
    <source>
        <dbReference type="Pfam" id="PF16220"/>
    </source>
</evidence>
<dbReference type="GO" id="GO:0016989">
    <property type="term" value="F:sigma factor antagonist activity"/>
    <property type="evidence" value="ECO:0007669"/>
    <property type="project" value="TreeGrafter"/>
</dbReference>
<feature type="domain" description="FecR N-terminal" evidence="2">
    <location>
        <begin position="13"/>
        <end position="50"/>
    </location>
</feature>
<dbReference type="Gene3D" id="3.55.50.30">
    <property type="match status" value="1"/>
</dbReference>
<gene>
    <name evidence="3" type="ORF">EBF16_15725</name>
</gene>
<dbReference type="Gene3D" id="2.60.120.1440">
    <property type="match status" value="1"/>
</dbReference>
<dbReference type="PIRSF" id="PIRSF018266">
    <property type="entry name" value="FecR"/>
    <property type="match status" value="1"/>
</dbReference>
<evidence type="ECO:0000313" key="4">
    <source>
        <dbReference type="Proteomes" id="UP000280708"/>
    </source>
</evidence>
<evidence type="ECO:0000259" key="1">
    <source>
        <dbReference type="Pfam" id="PF04773"/>
    </source>
</evidence>
<dbReference type="InterPro" id="IPR032623">
    <property type="entry name" value="FecR_N"/>
</dbReference>
<sequence length="336" mass="36089">MREQGQVGTSLSDQAVAWLVALDCGSADTEAFEDWRNADPRHAAAFAQAAVTWRRTTDPRLPAVLDAPIAIDSAPEDAKAAEKIAPAQPALLSRRAVAGGVGSFLALGGVGLFAAWPRRAYAETAVGERRILRLHDGSQAMLNTDTRVAWRFDDDGRDFWIEHGEAILLVKEATKPFRLYSDAIDGRLSSGKFTLRIDPAGGRLLVLSGQAATISRGTSGRTVDAGSLLTVSKEGDQLERLSPDALSSATAWEHGEIVFQGMALDQAIAEFNRYLKIKLVVQDPALGAIRLGGTFRTADPQSFLVGLNEGFGIGHRQEGDKVLLFRTGRSRGGLRA</sequence>
<dbReference type="InterPro" id="IPR006860">
    <property type="entry name" value="FecR"/>
</dbReference>
<dbReference type="PANTHER" id="PTHR30273:SF2">
    <property type="entry name" value="PROTEIN FECR"/>
    <property type="match status" value="1"/>
</dbReference>
<dbReference type="Pfam" id="PF04773">
    <property type="entry name" value="FecR"/>
    <property type="match status" value="1"/>
</dbReference>
<feature type="domain" description="FecR protein" evidence="1">
    <location>
        <begin position="123"/>
        <end position="211"/>
    </location>
</feature>
<dbReference type="AlphaFoldDB" id="A0A3G2UTE3"/>
<reference evidence="3 4" key="1">
    <citation type="submission" date="2018-10" db="EMBL/GenBank/DDBJ databases">
        <title>Characterization and genome analysis of a novel bacterium Sphingobium yanoikuyae SJTF8 capable of degrading PAHs.</title>
        <authorList>
            <person name="Yin C."/>
            <person name="Xiong W."/>
            <person name="Liang R."/>
        </authorList>
    </citation>
    <scope>NUCLEOTIDE SEQUENCE [LARGE SCALE GENOMIC DNA]</scope>
    <source>
        <strain evidence="3 4">SJTF8</strain>
    </source>
</reference>
<name>A0A3G2UTE3_SPHYA</name>
<dbReference type="RefSeq" id="WP_122129792.1">
    <property type="nucleotide sequence ID" value="NZ_CP033230.1"/>
</dbReference>
<dbReference type="InterPro" id="IPR012373">
    <property type="entry name" value="Ferrdict_sens_TM"/>
</dbReference>
<dbReference type="PANTHER" id="PTHR30273">
    <property type="entry name" value="PERIPLASMIC SIGNAL SENSOR AND SIGMA FACTOR ACTIVATOR FECR-RELATED"/>
    <property type="match status" value="1"/>
</dbReference>
<dbReference type="Proteomes" id="UP000280708">
    <property type="component" value="Chromosome"/>
</dbReference>
<accession>A0A3G2UTE3</accession>
<evidence type="ECO:0000313" key="3">
    <source>
        <dbReference type="EMBL" id="AYO78205.1"/>
    </source>
</evidence>
<protein>
    <submittedName>
        <fullName evidence="3">DUF4880 domain-containing protein</fullName>
    </submittedName>
</protein>